<name>A0A2G9RAD6_AQUCT</name>
<dbReference type="EMBL" id="KV949657">
    <property type="protein sequence ID" value="PIO24858.1"/>
    <property type="molecule type" value="Genomic_DNA"/>
</dbReference>
<dbReference type="OrthoDB" id="303107at2759"/>
<accession>A0A2G9RAD6</accession>
<feature type="region of interest" description="Disordered" evidence="1">
    <location>
        <begin position="1"/>
        <end position="33"/>
    </location>
</feature>
<dbReference type="Proteomes" id="UP000228934">
    <property type="component" value="Unassembled WGS sequence"/>
</dbReference>
<organism evidence="2 3">
    <name type="scientific">Aquarana catesbeiana</name>
    <name type="common">American bullfrog</name>
    <name type="synonym">Rana catesbeiana</name>
    <dbReference type="NCBI Taxonomy" id="8400"/>
    <lineage>
        <taxon>Eukaryota</taxon>
        <taxon>Metazoa</taxon>
        <taxon>Chordata</taxon>
        <taxon>Craniata</taxon>
        <taxon>Vertebrata</taxon>
        <taxon>Euteleostomi</taxon>
        <taxon>Amphibia</taxon>
        <taxon>Batrachia</taxon>
        <taxon>Anura</taxon>
        <taxon>Neobatrachia</taxon>
        <taxon>Ranoidea</taxon>
        <taxon>Ranidae</taxon>
        <taxon>Aquarana</taxon>
    </lineage>
</organism>
<sequence length="33" mass="3770">MRLQMQLPPFHKGRALSLGDTMHRPPTVPLDQT</sequence>
<evidence type="ECO:0000313" key="3">
    <source>
        <dbReference type="Proteomes" id="UP000228934"/>
    </source>
</evidence>
<dbReference type="AlphaFoldDB" id="A0A2G9RAD6"/>
<gene>
    <name evidence="2" type="ORF">AB205_0181370</name>
</gene>
<proteinExistence type="predicted"/>
<protein>
    <submittedName>
        <fullName evidence="2">Uncharacterized protein</fullName>
    </submittedName>
</protein>
<evidence type="ECO:0000313" key="2">
    <source>
        <dbReference type="EMBL" id="PIO24858.1"/>
    </source>
</evidence>
<keyword evidence="3" id="KW-1185">Reference proteome</keyword>
<evidence type="ECO:0000256" key="1">
    <source>
        <dbReference type="SAM" id="MobiDB-lite"/>
    </source>
</evidence>
<reference evidence="3" key="1">
    <citation type="journal article" date="2017" name="Nat. Commun.">
        <title>The North American bullfrog draft genome provides insight into hormonal regulation of long noncoding RNA.</title>
        <authorList>
            <person name="Hammond S.A."/>
            <person name="Warren R.L."/>
            <person name="Vandervalk B.P."/>
            <person name="Kucuk E."/>
            <person name="Khan H."/>
            <person name="Gibb E.A."/>
            <person name="Pandoh P."/>
            <person name="Kirk H."/>
            <person name="Zhao Y."/>
            <person name="Jones M."/>
            <person name="Mungall A.J."/>
            <person name="Coope R."/>
            <person name="Pleasance S."/>
            <person name="Moore R.A."/>
            <person name="Holt R.A."/>
            <person name="Round J.M."/>
            <person name="Ohora S."/>
            <person name="Walle B.V."/>
            <person name="Veldhoen N."/>
            <person name="Helbing C.C."/>
            <person name="Birol I."/>
        </authorList>
    </citation>
    <scope>NUCLEOTIDE SEQUENCE [LARGE SCALE GENOMIC DNA]</scope>
</reference>